<dbReference type="EMBL" id="CM042015">
    <property type="protein sequence ID" value="KAI3708217.1"/>
    <property type="molecule type" value="Genomic_DNA"/>
</dbReference>
<gene>
    <name evidence="1" type="ORF">L2E82_37372</name>
</gene>
<protein>
    <submittedName>
        <fullName evidence="1">Uncharacterized protein</fullName>
    </submittedName>
</protein>
<name>A0ACB9ADC4_CICIN</name>
<evidence type="ECO:0000313" key="1">
    <source>
        <dbReference type="EMBL" id="KAI3708217.1"/>
    </source>
</evidence>
<proteinExistence type="predicted"/>
<organism evidence="1 2">
    <name type="scientific">Cichorium intybus</name>
    <name type="common">Chicory</name>
    <dbReference type="NCBI Taxonomy" id="13427"/>
    <lineage>
        <taxon>Eukaryota</taxon>
        <taxon>Viridiplantae</taxon>
        <taxon>Streptophyta</taxon>
        <taxon>Embryophyta</taxon>
        <taxon>Tracheophyta</taxon>
        <taxon>Spermatophyta</taxon>
        <taxon>Magnoliopsida</taxon>
        <taxon>eudicotyledons</taxon>
        <taxon>Gunneridae</taxon>
        <taxon>Pentapetalae</taxon>
        <taxon>asterids</taxon>
        <taxon>campanulids</taxon>
        <taxon>Asterales</taxon>
        <taxon>Asteraceae</taxon>
        <taxon>Cichorioideae</taxon>
        <taxon>Cichorieae</taxon>
        <taxon>Cichoriinae</taxon>
        <taxon>Cichorium</taxon>
    </lineage>
</organism>
<evidence type="ECO:0000313" key="2">
    <source>
        <dbReference type="Proteomes" id="UP001055811"/>
    </source>
</evidence>
<reference evidence="1 2" key="2">
    <citation type="journal article" date="2022" name="Mol. Ecol. Resour.">
        <title>The genomes of chicory, endive, great burdock and yacon provide insights into Asteraceae paleo-polyploidization history and plant inulin production.</title>
        <authorList>
            <person name="Fan W."/>
            <person name="Wang S."/>
            <person name="Wang H."/>
            <person name="Wang A."/>
            <person name="Jiang F."/>
            <person name="Liu H."/>
            <person name="Zhao H."/>
            <person name="Xu D."/>
            <person name="Zhang Y."/>
        </authorList>
    </citation>
    <scope>NUCLEOTIDE SEQUENCE [LARGE SCALE GENOMIC DNA]</scope>
    <source>
        <strain evidence="2">cv. Punajuju</strain>
        <tissue evidence="1">Leaves</tissue>
    </source>
</reference>
<keyword evidence="2" id="KW-1185">Reference proteome</keyword>
<dbReference type="Proteomes" id="UP001055811">
    <property type="component" value="Linkage Group LG07"/>
</dbReference>
<reference evidence="2" key="1">
    <citation type="journal article" date="2022" name="Mol. Ecol. Resour.">
        <title>The genomes of chicory, endive, great burdock and yacon provide insights into Asteraceae palaeo-polyploidization history and plant inulin production.</title>
        <authorList>
            <person name="Fan W."/>
            <person name="Wang S."/>
            <person name="Wang H."/>
            <person name="Wang A."/>
            <person name="Jiang F."/>
            <person name="Liu H."/>
            <person name="Zhao H."/>
            <person name="Xu D."/>
            <person name="Zhang Y."/>
        </authorList>
    </citation>
    <scope>NUCLEOTIDE SEQUENCE [LARGE SCALE GENOMIC DNA]</scope>
    <source>
        <strain evidence="2">cv. Punajuju</strain>
    </source>
</reference>
<comment type="caution">
    <text evidence="1">The sequence shown here is derived from an EMBL/GenBank/DDBJ whole genome shotgun (WGS) entry which is preliminary data.</text>
</comment>
<sequence>MLGQWKQEKIPPLPCSVLSLANENKIIIGASGAIPTLVNLLENGSNRGKKPVATALFNLCIYQENKGRAVRAGIITVLLKTLCDSDLNSGSESDSGVCMVDEALTILSILASHQEAKVAIVKASMIPLLIDLMRTGISRNK</sequence>
<accession>A0ACB9ADC4</accession>